<gene>
    <name evidence="7" type="ORF">XVE_1799</name>
</gene>
<dbReference type="PRINTS" id="PR01021">
    <property type="entry name" value="OMPADOMAIN"/>
</dbReference>
<keyword evidence="3" id="KW-0998">Cell outer membrane</keyword>
<dbReference type="AlphaFoldDB" id="F0BCH2"/>
<comment type="caution">
    <text evidence="7">The sequence shown here is derived from an EMBL/GenBank/DDBJ whole genome shotgun (WGS) entry which is preliminary data.</text>
</comment>
<evidence type="ECO:0000256" key="2">
    <source>
        <dbReference type="ARBA" id="ARBA00023136"/>
    </source>
</evidence>
<dbReference type="Pfam" id="PF00691">
    <property type="entry name" value="OmpA"/>
    <property type="match status" value="1"/>
</dbReference>
<accession>F0BCH2</accession>
<evidence type="ECO:0000256" key="3">
    <source>
        <dbReference type="ARBA" id="ARBA00023237"/>
    </source>
</evidence>
<dbReference type="GO" id="GO:0009279">
    <property type="term" value="C:cell outer membrane"/>
    <property type="evidence" value="ECO:0007669"/>
    <property type="project" value="UniProtKB-SubCell"/>
</dbReference>
<feature type="compositionally biased region" description="Polar residues" evidence="5">
    <location>
        <begin position="413"/>
        <end position="422"/>
    </location>
</feature>
<dbReference type="Proteomes" id="UP000003299">
    <property type="component" value="Unassembled WGS sequence"/>
</dbReference>
<keyword evidence="2 4" id="KW-0472">Membrane</keyword>
<dbReference type="PANTHER" id="PTHR30329:SF21">
    <property type="entry name" value="LIPOPROTEIN YIAD-RELATED"/>
    <property type="match status" value="1"/>
</dbReference>
<dbReference type="InterPro" id="IPR006665">
    <property type="entry name" value="OmpA-like"/>
</dbReference>
<name>F0BCH2_9XANT</name>
<evidence type="ECO:0000256" key="1">
    <source>
        <dbReference type="ARBA" id="ARBA00004442"/>
    </source>
</evidence>
<evidence type="ECO:0000259" key="6">
    <source>
        <dbReference type="PROSITE" id="PS51123"/>
    </source>
</evidence>
<dbReference type="InterPro" id="IPR050330">
    <property type="entry name" value="Bact_OuterMem_StrucFunc"/>
</dbReference>
<comment type="subcellular location">
    <subcellularLocation>
        <location evidence="1">Cell outer membrane</location>
    </subcellularLocation>
</comment>
<sequence length="439" mass="44659">MAVTSPLSSATIRTGLSTLLTVLVLSGTSRTGSNKEGAMRKQSTVLWASLLLVSCGRGEGSKDAATAADPGIAAPQVAQAKSAPDAPAAVDESVPEFPAIPTIVVPEIVGVTPAQRALEDALQDTLDPIEGVSVAPARCGDGGTLINDAGITSVDANGNLLRNGDSGLFNLKADGSGTANFEGGLVNVNADGSGTINASGQGGGDALIDVQSNGGGTYNGPAGLISLNGKGAGTWNSDKSGLIDNYGDGSGTWNGPRGLVTINADGSGTWNGPDGLVQNRGDGTGTVGTPPREVRMPPLPKVPPAGRFPPLQKFAPPGTPCGYLITLNDRILFDFDKSDIRPDAVRVLDTLAAALGKVTTQQMEVRGHTDAKGDDAYNQALSERRAHAVLAALRTRGAAQGAGAKGYGESQPVAPNTVNGQDNPGGRQLNRRVEIFLRT</sequence>
<dbReference type="CDD" id="cd07185">
    <property type="entry name" value="OmpA_C-like"/>
    <property type="match status" value="1"/>
</dbReference>
<feature type="region of interest" description="Disordered" evidence="5">
    <location>
        <begin position="402"/>
        <end position="427"/>
    </location>
</feature>
<dbReference type="InterPro" id="IPR006664">
    <property type="entry name" value="OMP_bac"/>
</dbReference>
<dbReference type="SUPFAM" id="SSF103088">
    <property type="entry name" value="OmpA-like"/>
    <property type="match status" value="1"/>
</dbReference>
<evidence type="ECO:0000256" key="4">
    <source>
        <dbReference type="PROSITE-ProRule" id="PRU00473"/>
    </source>
</evidence>
<dbReference type="eggNOG" id="COG2885">
    <property type="taxonomic scope" value="Bacteria"/>
</dbReference>
<proteinExistence type="predicted"/>
<dbReference type="PANTHER" id="PTHR30329">
    <property type="entry name" value="STATOR ELEMENT OF FLAGELLAR MOTOR COMPLEX"/>
    <property type="match status" value="1"/>
</dbReference>
<feature type="domain" description="OmpA-like" evidence="6">
    <location>
        <begin position="320"/>
        <end position="439"/>
    </location>
</feature>
<dbReference type="Gene3D" id="3.30.1330.60">
    <property type="entry name" value="OmpA-like domain"/>
    <property type="match status" value="1"/>
</dbReference>
<evidence type="ECO:0000313" key="7">
    <source>
        <dbReference type="EMBL" id="EGD09845.1"/>
    </source>
</evidence>
<reference evidence="7 8" key="1">
    <citation type="journal article" date="2011" name="BMC Genomics">
        <title>Comparative genomics reveals diversity among xanthomonads infecting tomato and pepper.</title>
        <authorList>
            <person name="Potnis N."/>
            <person name="Krasileva K."/>
            <person name="Chow V."/>
            <person name="Almeida N.F."/>
            <person name="Patil P.B."/>
            <person name="Ryan R.P."/>
            <person name="Sharlach M."/>
            <person name="Behlau F."/>
            <person name="Dow J.M."/>
            <person name="Momol M.T."/>
            <person name="White F.F."/>
            <person name="Preston J.F."/>
            <person name="Vinatzer B.A."/>
            <person name="Koebnik R."/>
            <person name="Setubal J.C."/>
            <person name="Norman D.J."/>
            <person name="Staskawicz B.J."/>
            <person name="Jones J.B."/>
        </authorList>
    </citation>
    <scope>NUCLEOTIDE SEQUENCE [LARGE SCALE GENOMIC DNA]</scope>
    <source>
        <strain evidence="7 8">ATCC 35937</strain>
    </source>
</reference>
<dbReference type="EMBL" id="AEQV01000052">
    <property type="protein sequence ID" value="EGD09845.1"/>
    <property type="molecule type" value="Genomic_DNA"/>
</dbReference>
<evidence type="ECO:0000313" key="8">
    <source>
        <dbReference type="Proteomes" id="UP000003299"/>
    </source>
</evidence>
<protein>
    <submittedName>
        <fullName evidence="7">Outer membrane protein/peptidoglycan-associated (Lipo)protein</fullName>
    </submittedName>
</protein>
<dbReference type="InterPro" id="IPR036737">
    <property type="entry name" value="OmpA-like_sf"/>
</dbReference>
<evidence type="ECO:0000256" key="5">
    <source>
        <dbReference type="SAM" id="MobiDB-lite"/>
    </source>
</evidence>
<dbReference type="PROSITE" id="PS51123">
    <property type="entry name" value="OMPA_2"/>
    <property type="match status" value="1"/>
</dbReference>
<organism evidence="7 8">
    <name type="scientific">Xanthomonas vesicatoria ATCC 35937</name>
    <dbReference type="NCBI Taxonomy" id="925775"/>
    <lineage>
        <taxon>Bacteria</taxon>
        <taxon>Pseudomonadati</taxon>
        <taxon>Pseudomonadota</taxon>
        <taxon>Gammaproteobacteria</taxon>
        <taxon>Lysobacterales</taxon>
        <taxon>Lysobacteraceae</taxon>
        <taxon>Xanthomonas</taxon>
    </lineage>
</organism>